<dbReference type="EMBL" id="CACVKT020004853">
    <property type="protein sequence ID" value="CAC5391896.1"/>
    <property type="molecule type" value="Genomic_DNA"/>
</dbReference>
<dbReference type="Proteomes" id="UP000507470">
    <property type="component" value="Unassembled WGS sequence"/>
</dbReference>
<protein>
    <submittedName>
        <fullName evidence="1">Uncharacterized protein</fullName>
    </submittedName>
</protein>
<proteinExistence type="predicted"/>
<dbReference type="OrthoDB" id="6066115at2759"/>
<organism evidence="1 2">
    <name type="scientific">Mytilus coruscus</name>
    <name type="common">Sea mussel</name>
    <dbReference type="NCBI Taxonomy" id="42192"/>
    <lineage>
        <taxon>Eukaryota</taxon>
        <taxon>Metazoa</taxon>
        <taxon>Spiralia</taxon>
        <taxon>Lophotrochozoa</taxon>
        <taxon>Mollusca</taxon>
        <taxon>Bivalvia</taxon>
        <taxon>Autobranchia</taxon>
        <taxon>Pteriomorphia</taxon>
        <taxon>Mytilida</taxon>
        <taxon>Mytiloidea</taxon>
        <taxon>Mytilidae</taxon>
        <taxon>Mytilinae</taxon>
        <taxon>Mytilus</taxon>
    </lineage>
</organism>
<evidence type="ECO:0000313" key="1">
    <source>
        <dbReference type="EMBL" id="CAC5391896.1"/>
    </source>
</evidence>
<accession>A0A6J8C8Y7</accession>
<evidence type="ECO:0000313" key="2">
    <source>
        <dbReference type="Proteomes" id="UP000507470"/>
    </source>
</evidence>
<sequence>MEETVGVTKCSKEEAKDYQHLTDNKTRKFQNSAMEGIDKKAVLYKAEDIEFENENGHCINVSKTDVQRTKLCLTENETGSNNVIVNIETRYISKEGYFQHTVVSEHQKERMLSIFTGRLKFGNRNQLLTLFDEDATLMTHEDVLARLRNNMDKKNHCNTGTVKEEICETDGITLGSAICGEVHYRTPVSANKCEIQRMITLKDRQTSKFMQIQNGQIAFTELISSRLFMEVGDFHKSHFIEESYLNQDGTYWLKRYIGEEHKQYLNISQDGYITLRKDRGTLFQTKCSSKGAFFIVEEMAEKRLLCFNGHSIRFVEYPNSQNNMNYIDYIPEKFRFQVKNVHCNRQ</sequence>
<gene>
    <name evidence="1" type="ORF">MCOR_26872</name>
</gene>
<reference evidence="1 2" key="1">
    <citation type="submission" date="2020-06" db="EMBL/GenBank/DDBJ databases">
        <authorList>
            <person name="Li R."/>
            <person name="Bekaert M."/>
        </authorList>
    </citation>
    <scope>NUCLEOTIDE SEQUENCE [LARGE SCALE GENOMIC DNA]</scope>
    <source>
        <strain evidence="2">wild</strain>
    </source>
</reference>
<dbReference type="AlphaFoldDB" id="A0A6J8C8Y7"/>
<name>A0A6J8C8Y7_MYTCO</name>
<keyword evidence="2" id="KW-1185">Reference proteome</keyword>